<name>A0ACA6AVU8_EHRCJ</name>
<sequence>MDLLLLLLNNGTPCLVPTNKCLIKKNAEGKIKSASMVDSAMNARLGTPNPQSTYAAFHNLFLSRFQRYCIMTSERLPVDMMCLFGYSGLLSKATCLFIKIPKNSFRDLLENGSVLPREFLVGCGIQAEQHDGSQYKNHAIEVFNAVKNRIQMNFNTPMSYNHILSFYDS</sequence>
<dbReference type="EMBL" id="CP000107">
    <property type="protein sequence ID" value="AAZ68518.1"/>
    <property type="molecule type" value="Genomic_DNA"/>
</dbReference>
<evidence type="ECO:0000313" key="1">
    <source>
        <dbReference type="EMBL" id="AAZ68518.1"/>
    </source>
</evidence>
<proteinExistence type="predicted"/>
<accession>A0ACA6AVU8</accession>
<gene>
    <name evidence="1" type="ordered locus">Ecaj_0481</name>
</gene>
<evidence type="ECO:0000313" key="2">
    <source>
        <dbReference type="Proteomes" id="UP000000435"/>
    </source>
</evidence>
<protein>
    <submittedName>
        <fullName evidence="1">Uncharacterized protein</fullName>
    </submittedName>
</protein>
<organism evidence="1 2">
    <name type="scientific">Ehrlichia canis (strain Jake)</name>
    <dbReference type="NCBI Taxonomy" id="269484"/>
    <lineage>
        <taxon>Bacteria</taxon>
        <taxon>Pseudomonadati</taxon>
        <taxon>Pseudomonadota</taxon>
        <taxon>Alphaproteobacteria</taxon>
        <taxon>Rickettsiales</taxon>
        <taxon>Anaplasmataceae</taxon>
        <taxon>Ehrlichia</taxon>
    </lineage>
</organism>
<dbReference type="Proteomes" id="UP000000435">
    <property type="component" value="Chromosome"/>
</dbReference>
<reference evidence="2" key="1">
    <citation type="journal article" date="2006" name="J. Bacteriol.">
        <title>The genome of the obligately intracellular bacterium Ehrlichia canis reveals themes of complex membrane structure and immune evasion strategies.</title>
        <authorList>
            <person name="Mavromatis K."/>
            <person name="Doyle C.K."/>
            <person name="Lykidis A."/>
            <person name="Ivanova N."/>
            <person name="Francino M.P."/>
            <person name="Chain P."/>
            <person name="Shin M."/>
            <person name="Malfatti S."/>
            <person name="Larimer F."/>
            <person name="Copeland A."/>
            <person name="Detter J.C."/>
            <person name="Land M."/>
            <person name="Richardson P.M."/>
            <person name="Yu X.J."/>
            <person name="Walker D.H."/>
            <person name="McBride J.W."/>
            <person name="Kyrpides N.C."/>
        </authorList>
    </citation>
    <scope>NUCLEOTIDE SEQUENCE [LARGE SCALE GENOMIC DNA]</scope>
    <source>
        <strain evidence="2">Jake</strain>
    </source>
</reference>
<keyword evidence="2" id="KW-1185">Reference proteome</keyword>